<gene>
    <name evidence="2" type="ORF">EDD40_7337</name>
</gene>
<name>A0A3N1HH83_9PSEU</name>
<keyword evidence="1" id="KW-1133">Transmembrane helix</keyword>
<evidence type="ECO:0000313" key="2">
    <source>
        <dbReference type="EMBL" id="ROP41868.1"/>
    </source>
</evidence>
<dbReference type="EMBL" id="RJKM01000001">
    <property type="protein sequence ID" value="ROP41868.1"/>
    <property type="molecule type" value="Genomic_DNA"/>
</dbReference>
<keyword evidence="3" id="KW-1185">Reference proteome</keyword>
<feature type="transmembrane region" description="Helical" evidence="1">
    <location>
        <begin position="90"/>
        <end position="106"/>
    </location>
</feature>
<accession>A0A3N1HH83</accession>
<evidence type="ECO:0000313" key="3">
    <source>
        <dbReference type="Proteomes" id="UP000268727"/>
    </source>
</evidence>
<organism evidence="2 3">
    <name type="scientific">Saccharothrix texasensis</name>
    <dbReference type="NCBI Taxonomy" id="103734"/>
    <lineage>
        <taxon>Bacteria</taxon>
        <taxon>Bacillati</taxon>
        <taxon>Actinomycetota</taxon>
        <taxon>Actinomycetes</taxon>
        <taxon>Pseudonocardiales</taxon>
        <taxon>Pseudonocardiaceae</taxon>
        <taxon>Saccharothrix</taxon>
    </lineage>
</organism>
<dbReference type="AlphaFoldDB" id="A0A3N1HH83"/>
<keyword evidence="1" id="KW-0472">Membrane</keyword>
<evidence type="ECO:0000256" key="1">
    <source>
        <dbReference type="SAM" id="Phobius"/>
    </source>
</evidence>
<keyword evidence="1" id="KW-0812">Transmembrane</keyword>
<protein>
    <submittedName>
        <fullName evidence="2">Uncharacterized protein</fullName>
    </submittedName>
</protein>
<dbReference type="Proteomes" id="UP000268727">
    <property type="component" value="Unassembled WGS sequence"/>
</dbReference>
<feature type="transmembrane region" description="Helical" evidence="1">
    <location>
        <begin position="65"/>
        <end position="84"/>
    </location>
</feature>
<reference evidence="2 3" key="1">
    <citation type="submission" date="2018-11" db="EMBL/GenBank/DDBJ databases">
        <title>Sequencing the genomes of 1000 actinobacteria strains.</title>
        <authorList>
            <person name="Klenk H.-P."/>
        </authorList>
    </citation>
    <scope>NUCLEOTIDE SEQUENCE [LARGE SCALE GENOMIC DNA]</scope>
    <source>
        <strain evidence="2 3">DSM 44231</strain>
    </source>
</reference>
<feature type="transmembrane region" description="Helical" evidence="1">
    <location>
        <begin position="30"/>
        <end position="53"/>
    </location>
</feature>
<proteinExistence type="predicted"/>
<sequence length="110" mass="11974">MQLVKIADKFGPALEMVALAMFLGGVHDPWVLVAVRGAAIFFRVASIVVRAFFDTTLNRNRGRAAWVLDVLAVGCAAASLTTITYSHQSIVLKIAAAVLHGISWALRRRR</sequence>
<comment type="caution">
    <text evidence="2">The sequence shown here is derived from an EMBL/GenBank/DDBJ whole genome shotgun (WGS) entry which is preliminary data.</text>
</comment>